<feature type="domain" description="Helicase ATP-binding" evidence="7">
    <location>
        <begin position="103"/>
        <end position="367"/>
    </location>
</feature>
<feature type="region of interest" description="Disordered" evidence="6">
    <location>
        <begin position="558"/>
        <end position="587"/>
    </location>
</feature>
<evidence type="ECO:0000256" key="5">
    <source>
        <dbReference type="RuleBase" id="RU365068"/>
    </source>
</evidence>
<dbReference type="GO" id="GO:0016787">
    <property type="term" value="F:hydrolase activity"/>
    <property type="evidence" value="ECO:0007669"/>
    <property type="project" value="UniProtKB-KW"/>
</dbReference>
<keyword evidence="1 5" id="KW-0547">Nucleotide-binding</keyword>
<comment type="domain">
    <text evidence="5">The Q motif is unique to and characteristic of the DEAD box family of RNA helicases and controls ATP binding and hydrolysis.</text>
</comment>
<dbReference type="Pfam" id="PF00271">
    <property type="entry name" value="Helicase_C"/>
    <property type="match status" value="1"/>
</dbReference>
<feature type="compositionally biased region" description="Acidic residues" evidence="6">
    <location>
        <begin position="306"/>
        <end position="315"/>
    </location>
</feature>
<sequence length="587" mass="63923">MAGPRVSFSWCMAARSFSGVARVPVLKHHRRSVARNSPRGGHWELGRIRWGGVAHASSSSSAHADFHDASKTFTSLNIHPAVTCGLKVLLETDKPTVIQASAIPDILSNSHTVIAAETGSGKTVAYMAPIFSQIVNQKRDDQASGRKPKWHERGVVVVICPNATLARQVAAVAAELAKAVGASDEGAKVNVDCFVAGVPPPTSPPDVMVTTPATLLGVSDWFGKQKNRQRFVRTMRVVVFDEADVLLSGGLQEDILTLLEWLRIDDKWKRQDEREEGKDREQDAASSSSSPSPPPSSPTDTYRLYDDDEEEDDDSSPAQQEQEVVSADDDVQSLKWRGPRTYVFAGATIPDRGKGSVAGMLRQRYPDAKWARGPRLHNILSERVNQRWINVADNDAAETALKDVLTSDGAFEAGRRTMVFAKTVKAAERVADCVRAAAVEANAHDAEIFVYTKNTHVSERFEMIQAFGERGGIFVCTDSASRGIDVKGGVQHVVQADFAQDAVSYLHRVGRTARAGASGSATSIVRPAEKVLADTLRAAVESGVAIEDSFSRNRQFAKKRKKYGDDHHMNLVRERVNESKPTASSST</sequence>
<dbReference type="PROSITE" id="PS51192">
    <property type="entry name" value="HELICASE_ATP_BIND_1"/>
    <property type="match status" value="1"/>
</dbReference>
<dbReference type="EC" id="3.6.4.13" evidence="5"/>
<dbReference type="AlphaFoldDB" id="A0A830HE95"/>
<dbReference type="CDD" id="cd18787">
    <property type="entry name" value="SF2_C_DEAD"/>
    <property type="match status" value="1"/>
</dbReference>
<keyword evidence="5" id="KW-0347">Helicase</keyword>
<evidence type="ECO:0000256" key="4">
    <source>
        <dbReference type="ARBA" id="ARBA00022884"/>
    </source>
</evidence>
<dbReference type="SMART" id="SM00490">
    <property type="entry name" value="HELICc"/>
    <property type="match status" value="1"/>
</dbReference>
<evidence type="ECO:0000256" key="3">
    <source>
        <dbReference type="ARBA" id="ARBA00022840"/>
    </source>
</evidence>
<dbReference type="EMBL" id="BNJQ01000007">
    <property type="protein sequence ID" value="GHP04120.1"/>
    <property type="molecule type" value="Genomic_DNA"/>
</dbReference>
<feature type="region of interest" description="Disordered" evidence="6">
    <location>
        <begin position="270"/>
        <end position="331"/>
    </location>
</feature>
<keyword evidence="2 5" id="KW-0378">Hydrolase</keyword>
<dbReference type="OrthoDB" id="10256233at2759"/>
<gene>
    <name evidence="9" type="ORF">PPROV_000287400</name>
</gene>
<feature type="compositionally biased region" description="Basic and acidic residues" evidence="6">
    <location>
        <begin position="563"/>
        <end position="578"/>
    </location>
</feature>
<dbReference type="InterPro" id="IPR011545">
    <property type="entry name" value="DEAD/DEAH_box_helicase_dom"/>
</dbReference>
<protein>
    <recommendedName>
        <fullName evidence="5">ATP-dependent RNA helicase</fullName>
        <ecNumber evidence="5">3.6.4.13</ecNumber>
    </recommendedName>
</protein>
<evidence type="ECO:0000256" key="2">
    <source>
        <dbReference type="ARBA" id="ARBA00022801"/>
    </source>
</evidence>
<name>A0A830HE95_9CHLO</name>
<dbReference type="GO" id="GO:0005524">
    <property type="term" value="F:ATP binding"/>
    <property type="evidence" value="ECO:0007669"/>
    <property type="project" value="UniProtKB-UniRule"/>
</dbReference>
<dbReference type="Proteomes" id="UP000660262">
    <property type="component" value="Unassembled WGS sequence"/>
</dbReference>
<dbReference type="InterPro" id="IPR001650">
    <property type="entry name" value="Helicase_C-like"/>
</dbReference>
<feature type="domain" description="Helicase C-terminal" evidence="8">
    <location>
        <begin position="400"/>
        <end position="577"/>
    </location>
</feature>
<reference evidence="9" key="1">
    <citation type="submission" date="2020-10" db="EMBL/GenBank/DDBJ databases">
        <title>Unveiling of a novel bifunctional photoreceptor, Dualchrome1, isolated from a cosmopolitan green alga.</title>
        <authorList>
            <person name="Suzuki S."/>
            <person name="Kawachi M."/>
        </authorList>
    </citation>
    <scope>NUCLEOTIDE SEQUENCE</scope>
    <source>
        <strain evidence="9">NIES 2893</strain>
    </source>
</reference>
<dbReference type="SUPFAM" id="SSF52540">
    <property type="entry name" value="P-loop containing nucleoside triphosphate hydrolases"/>
    <property type="match status" value="1"/>
</dbReference>
<comment type="caution">
    <text evidence="9">The sequence shown here is derived from an EMBL/GenBank/DDBJ whole genome shotgun (WGS) entry which is preliminary data.</text>
</comment>
<dbReference type="Gene3D" id="3.40.50.300">
    <property type="entry name" value="P-loop containing nucleotide triphosphate hydrolases"/>
    <property type="match status" value="2"/>
</dbReference>
<keyword evidence="4 5" id="KW-0694">RNA-binding</keyword>
<dbReference type="InterPro" id="IPR014001">
    <property type="entry name" value="Helicase_ATP-bd"/>
</dbReference>
<accession>A0A830HE95</accession>
<evidence type="ECO:0000256" key="1">
    <source>
        <dbReference type="ARBA" id="ARBA00022741"/>
    </source>
</evidence>
<organism evidence="9 10">
    <name type="scientific">Pycnococcus provasolii</name>
    <dbReference type="NCBI Taxonomy" id="41880"/>
    <lineage>
        <taxon>Eukaryota</taxon>
        <taxon>Viridiplantae</taxon>
        <taxon>Chlorophyta</taxon>
        <taxon>Pseudoscourfieldiophyceae</taxon>
        <taxon>Pseudoscourfieldiales</taxon>
        <taxon>Pycnococcaceae</taxon>
        <taxon>Pycnococcus</taxon>
    </lineage>
</organism>
<evidence type="ECO:0000313" key="10">
    <source>
        <dbReference type="Proteomes" id="UP000660262"/>
    </source>
</evidence>
<dbReference type="GO" id="GO:0003723">
    <property type="term" value="F:RNA binding"/>
    <property type="evidence" value="ECO:0007669"/>
    <property type="project" value="UniProtKB-UniRule"/>
</dbReference>
<proteinExistence type="inferred from homology"/>
<keyword evidence="10" id="KW-1185">Reference proteome</keyword>
<comment type="similarity">
    <text evidence="5">Belongs to the DEAD box helicase family.</text>
</comment>
<dbReference type="InterPro" id="IPR027417">
    <property type="entry name" value="P-loop_NTPase"/>
</dbReference>
<keyword evidence="3 5" id="KW-0067">ATP-binding</keyword>
<evidence type="ECO:0000259" key="8">
    <source>
        <dbReference type="PROSITE" id="PS51194"/>
    </source>
</evidence>
<dbReference type="Pfam" id="PF00270">
    <property type="entry name" value="DEAD"/>
    <property type="match status" value="1"/>
</dbReference>
<evidence type="ECO:0000313" key="9">
    <source>
        <dbReference type="EMBL" id="GHP04120.1"/>
    </source>
</evidence>
<dbReference type="GO" id="GO:0003724">
    <property type="term" value="F:RNA helicase activity"/>
    <property type="evidence" value="ECO:0007669"/>
    <property type="project" value="UniProtKB-EC"/>
</dbReference>
<evidence type="ECO:0000259" key="7">
    <source>
        <dbReference type="PROSITE" id="PS51192"/>
    </source>
</evidence>
<evidence type="ECO:0000256" key="6">
    <source>
        <dbReference type="SAM" id="MobiDB-lite"/>
    </source>
</evidence>
<dbReference type="PROSITE" id="PS51194">
    <property type="entry name" value="HELICASE_CTER"/>
    <property type="match status" value="1"/>
</dbReference>
<comment type="catalytic activity">
    <reaction evidence="5">
        <text>ATP + H2O = ADP + phosphate + H(+)</text>
        <dbReference type="Rhea" id="RHEA:13065"/>
        <dbReference type="ChEBI" id="CHEBI:15377"/>
        <dbReference type="ChEBI" id="CHEBI:15378"/>
        <dbReference type="ChEBI" id="CHEBI:30616"/>
        <dbReference type="ChEBI" id="CHEBI:43474"/>
        <dbReference type="ChEBI" id="CHEBI:456216"/>
        <dbReference type="EC" id="3.6.4.13"/>
    </reaction>
</comment>
<feature type="compositionally biased region" description="Basic and acidic residues" evidence="6">
    <location>
        <begin position="270"/>
        <end position="283"/>
    </location>
</feature>
<dbReference type="PANTHER" id="PTHR24031">
    <property type="entry name" value="RNA HELICASE"/>
    <property type="match status" value="1"/>
</dbReference>
<dbReference type="SMART" id="SM00487">
    <property type="entry name" value="DEXDc"/>
    <property type="match status" value="1"/>
</dbReference>
<comment type="function">
    <text evidence="5">RNA helicase.</text>
</comment>